<evidence type="ECO:0000313" key="1">
    <source>
        <dbReference type="EMBL" id="GIE00166.1"/>
    </source>
</evidence>
<dbReference type="Proteomes" id="UP000637628">
    <property type="component" value="Unassembled WGS sequence"/>
</dbReference>
<name>A0ABQ3YRF6_9ACTN</name>
<comment type="caution">
    <text evidence="1">The sequence shown here is derived from an EMBL/GenBank/DDBJ whole genome shotgun (WGS) entry which is preliminary data.</text>
</comment>
<accession>A0ABQ3YRF6</accession>
<protein>
    <submittedName>
        <fullName evidence="1">Uncharacterized protein</fullName>
    </submittedName>
</protein>
<organism evidence="1 2">
    <name type="scientific">Paractinoplanes durhamensis</name>
    <dbReference type="NCBI Taxonomy" id="113563"/>
    <lineage>
        <taxon>Bacteria</taxon>
        <taxon>Bacillati</taxon>
        <taxon>Actinomycetota</taxon>
        <taxon>Actinomycetes</taxon>
        <taxon>Micromonosporales</taxon>
        <taxon>Micromonosporaceae</taxon>
        <taxon>Paractinoplanes</taxon>
    </lineage>
</organism>
<gene>
    <name evidence="1" type="ORF">Adu01nite_15160</name>
</gene>
<dbReference type="RefSeq" id="WP_344518061.1">
    <property type="nucleotide sequence ID" value="NZ_BAAATX010000002.1"/>
</dbReference>
<sequence length="95" mass="10621">MNHAIGNPTSCRYPSPLWLQRGALLPRMRTRPSYADNLRCLTEDQDVKYLIVQPTWFSIPKSTPEVQALINDRFDCSPAALIPSPPSLVVCPARG</sequence>
<proteinExistence type="predicted"/>
<keyword evidence="2" id="KW-1185">Reference proteome</keyword>
<dbReference type="EMBL" id="BOML01000013">
    <property type="protein sequence ID" value="GIE00166.1"/>
    <property type="molecule type" value="Genomic_DNA"/>
</dbReference>
<reference evidence="1 2" key="1">
    <citation type="submission" date="2021-01" db="EMBL/GenBank/DDBJ databases">
        <title>Whole genome shotgun sequence of Actinoplanes durhamensis NBRC 14914.</title>
        <authorList>
            <person name="Komaki H."/>
            <person name="Tamura T."/>
        </authorList>
    </citation>
    <scope>NUCLEOTIDE SEQUENCE [LARGE SCALE GENOMIC DNA]</scope>
    <source>
        <strain evidence="1 2">NBRC 14914</strain>
    </source>
</reference>
<evidence type="ECO:0000313" key="2">
    <source>
        <dbReference type="Proteomes" id="UP000637628"/>
    </source>
</evidence>